<keyword evidence="2" id="KW-1185">Reference proteome</keyword>
<accession>A0ACB0XTI9</accession>
<organism evidence="1 2">
    <name type="scientific">Meloidogyne enterolobii</name>
    <name type="common">Root-knot nematode worm</name>
    <name type="synonym">Meloidogyne mayaguensis</name>
    <dbReference type="NCBI Taxonomy" id="390850"/>
    <lineage>
        <taxon>Eukaryota</taxon>
        <taxon>Metazoa</taxon>
        <taxon>Ecdysozoa</taxon>
        <taxon>Nematoda</taxon>
        <taxon>Chromadorea</taxon>
        <taxon>Rhabditida</taxon>
        <taxon>Tylenchina</taxon>
        <taxon>Tylenchomorpha</taxon>
        <taxon>Tylenchoidea</taxon>
        <taxon>Meloidogynidae</taxon>
        <taxon>Meloidogyninae</taxon>
        <taxon>Meloidogyne</taxon>
    </lineage>
</organism>
<dbReference type="EMBL" id="CAVMJV010000003">
    <property type="protein sequence ID" value="CAK5017082.1"/>
    <property type="molecule type" value="Genomic_DNA"/>
</dbReference>
<gene>
    <name evidence="1" type="ORF">MENTE1834_LOCUS3417</name>
</gene>
<dbReference type="Proteomes" id="UP001497535">
    <property type="component" value="Unassembled WGS sequence"/>
</dbReference>
<comment type="caution">
    <text evidence="1">The sequence shown here is derived from an EMBL/GenBank/DDBJ whole genome shotgun (WGS) entry which is preliminary data.</text>
</comment>
<sequence length="319" mass="37047">MGICRFLLSRKEEVSLFDNGLRIESSLKILTNDKWLSRYVVCQRRCLAEPPLIGIFKNAKRRERGEHLDLFYLHNYIGYEYGFKFKHSNKTLAILIQSQTLVFSFDNVESLVFWKEWLKDVCGRSAMFFVRIYSAPKDNSTTRLCSKGARIHITVKKYTLYKNFDNLALCSRYCPRNVECVQNKFAFRAMSYAWNQPRTFIFTSEQVPELTAKLQCLLKAKQYFNHSNQVSRLSSLKNSSLGQTSTANHPMQQFFAPSPIFYANDNSEGHHSPIPLFTSLYANENDGQHNQIFPSLYANEMERKTFNSLYLNSMVAAAF</sequence>
<evidence type="ECO:0000313" key="1">
    <source>
        <dbReference type="EMBL" id="CAK5017082.1"/>
    </source>
</evidence>
<reference evidence="1" key="1">
    <citation type="submission" date="2023-11" db="EMBL/GenBank/DDBJ databases">
        <authorList>
            <person name="Poullet M."/>
        </authorList>
    </citation>
    <scope>NUCLEOTIDE SEQUENCE</scope>
    <source>
        <strain evidence="1">E1834</strain>
    </source>
</reference>
<proteinExistence type="predicted"/>
<name>A0ACB0XTI9_MELEN</name>
<evidence type="ECO:0000313" key="2">
    <source>
        <dbReference type="Proteomes" id="UP001497535"/>
    </source>
</evidence>
<protein>
    <submittedName>
        <fullName evidence="1">Uncharacterized protein</fullName>
    </submittedName>
</protein>